<organism evidence="1 2">
    <name type="scientific">Musa troglodytarum</name>
    <name type="common">fe'i banana</name>
    <dbReference type="NCBI Taxonomy" id="320322"/>
    <lineage>
        <taxon>Eukaryota</taxon>
        <taxon>Viridiplantae</taxon>
        <taxon>Streptophyta</taxon>
        <taxon>Embryophyta</taxon>
        <taxon>Tracheophyta</taxon>
        <taxon>Spermatophyta</taxon>
        <taxon>Magnoliopsida</taxon>
        <taxon>Liliopsida</taxon>
        <taxon>Zingiberales</taxon>
        <taxon>Musaceae</taxon>
        <taxon>Musa</taxon>
    </lineage>
</organism>
<gene>
    <name evidence="1" type="ORF">MUK42_35069</name>
</gene>
<proteinExistence type="predicted"/>
<dbReference type="AlphaFoldDB" id="A0A9E7JB79"/>
<dbReference type="EMBL" id="CP097502">
    <property type="protein sequence ID" value="URD74803.1"/>
    <property type="molecule type" value="Genomic_DNA"/>
</dbReference>
<accession>A0A9E7JB79</accession>
<reference evidence="1" key="1">
    <citation type="submission" date="2022-05" db="EMBL/GenBank/DDBJ databases">
        <title>The Musa troglodytarum L. genome provides insights into the mechanism of non-climacteric behaviour and enrichment of carotenoids.</title>
        <authorList>
            <person name="Wang J."/>
        </authorList>
    </citation>
    <scope>NUCLEOTIDE SEQUENCE</scope>
    <source>
        <tissue evidence="1">Leaf</tissue>
    </source>
</reference>
<evidence type="ECO:0000313" key="1">
    <source>
        <dbReference type="EMBL" id="URD74803.1"/>
    </source>
</evidence>
<sequence length="68" mass="7880">MQHTVAVEIFLSLLFLSWELDLFELIHRSALSWFFWCVWLLTASRFEALFEELQVRSIGGGENKSCAG</sequence>
<keyword evidence="2" id="KW-1185">Reference proteome</keyword>
<protein>
    <submittedName>
        <fullName evidence="1">Uncharacterized protein</fullName>
    </submittedName>
</protein>
<evidence type="ECO:0000313" key="2">
    <source>
        <dbReference type="Proteomes" id="UP001055439"/>
    </source>
</evidence>
<dbReference type="Proteomes" id="UP001055439">
    <property type="component" value="Chromosome 1"/>
</dbReference>
<name>A0A9E7JB79_9LILI</name>